<proteinExistence type="predicted"/>
<dbReference type="SUPFAM" id="SSF56235">
    <property type="entry name" value="N-terminal nucleophile aminohydrolases (Ntn hydrolases)"/>
    <property type="match status" value="1"/>
</dbReference>
<dbReference type="InterPro" id="IPR043138">
    <property type="entry name" value="GGT_lsub"/>
</dbReference>
<dbReference type="InterPro" id="IPR052896">
    <property type="entry name" value="GGT-like_enzyme"/>
</dbReference>
<dbReference type="Proteomes" id="UP001500729">
    <property type="component" value="Unassembled WGS sequence"/>
</dbReference>
<dbReference type="Pfam" id="PF01019">
    <property type="entry name" value="G_glu_transpept"/>
    <property type="match status" value="1"/>
</dbReference>
<name>A0ABP3P9Q7_SACER</name>
<reference evidence="2" key="1">
    <citation type="journal article" date="2019" name="Int. J. Syst. Evol. Microbiol.">
        <title>The Global Catalogue of Microorganisms (GCM) 10K type strain sequencing project: providing services to taxonomists for standard genome sequencing and annotation.</title>
        <authorList>
            <consortium name="The Broad Institute Genomics Platform"/>
            <consortium name="The Broad Institute Genome Sequencing Center for Infectious Disease"/>
            <person name="Wu L."/>
            <person name="Ma J."/>
        </authorList>
    </citation>
    <scope>NUCLEOTIDE SEQUENCE [LARGE SCALE GENOMIC DNA]</scope>
    <source>
        <strain evidence="2">JCM 10303</strain>
    </source>
</reference>
<dbReference type="PRINTS" id="PR01210">
    <property type="entry name" value="GGTRANSPTASE"/>
</dbReference>
<comment type="caution">
    <text evidence="1">The sequence shown here is derived from an EMBL/GenBank/DDBJ whole genome shotgun (WGS) entry which is preliminary data.</text>
</comment>
<dbReference type="Gene3D" id="3.60.20.40">
    <property type="match status" value="1"/>
</dbReference>
<gene>
    <name evidence="1" type="ORF">GCM10009533_68870</name>
</gene>
<accession>A0ABP3P9Q7</accession>
<dbReference type="EMBL" id="BAAAGS010000098">
    <property type="protein sequence ID" value="GAA0562531.1"/>
    <property type="molecule type" value="Genomic_DNA"/>
</dbReference>
<dbReference type="Gene3D" id="1.10.246.130">
    <property type="match status" value="1"/>
</dbReference>
<dbReference type="InterPro" id="IPR029055">
    <property type="entry name" value="Ntn_hydrolases_N"/>
</dbReference>
<keyword evidence="2" id="KW-1185">Reference proteome</keyword>
<sequence length="601" mass="64107">MFTTRPELAGTHGMVASTHWLASAVGMAVLEDDGNAFDAAVAAGFVLQVVEPHLNGPGGEVPALFATAEDPRPRALCGQGPAPRGATIRHYRDELGLELVPGTGFLATTVPGAWDGWLTLLRDHGTKSLRDVLKYAIGYARNGYPAVERIATTIATVREMFTEHWPTSAELWLLPGGEVPRPGALLRNPALAGTWERLLAESEAAATGREARIDAARRAWSQGFVAEAVEEFVRTPHRDNSGRDNAGVIIGQDLADFEATYEDPLTADLPGGWTLAKFGIWSQGPALVQQLRMLEDAEVGYADGFADAATVHAAAEAAKLAFADREAWYGDSAEEGVLEDLVSRDYAASRRALIGERASMELRPGAPGGRRVRLPGFVAQERGAGGPKDLGGVGLGQPLVSPTGESRGDTVHIDVVDRWGNMVSATPSGGWLQSSPAIPGLGFCLGSRAQMFWLDEGLPNSLAPGRRPRITLSPSLALRDGVPVLAFGTPGGDQQDQWQLCFWLAHVRAGLNLQEAIDSPAWHSGAFPSSFYPRTWEPGRLVVESRLGEDRIAELRRRGHDVLDGGPWALGRLSAVSRDPETGTLRAAANARGAQGYAAGR</sequence>
<dbReference type="RefSeq" id="WP_346139415.1">
    <property type="nucleotide sequence ID" value="NZ_BAAAGS010000098.1"/>
</dbReference>
<evidence type="ECO:0000313" key="2">
    <source>
        <dbReference type="Proteomes" id="UP001500729"/>
    </source>
</evidence>
<dbReference type="PANTHER" id="PTHR43881">
    <property type="entry name" value="GAMMA-GLUTAMYLTRANSPEPTIDASE (AFU_ORTHOLOGUE AFUA_4G13580)"/>
    <property type="match status" value="1"/>
</dbReference>
<protein>
    <submittedName>
        <fullName evidence="1">Gamma-glutamyltransferase</fullName>
    </submittedName>
</protein>
<dbReference type="PANTHER" id="PTHR43881:SF1">
    <property type="entry name" value="GAMMA-GLUTAMYLTRANSPEPTIDASE (AFU_ORTHOLOGUE AFUA_4G13580)"/>
    <property type="match status" value="1"/>
</dbReference>
<evidence type="ECO:0000313" key="1">
    <source>
        <dbReference type="EMBL" id="GAA0562531.1"/>
    </source>
</evidence>
<organism evidence="1 2">
    <name type="scientific">Saccharopolyspora erythraea</name>
    <name type="common">Streptomyces erythraeus</name>
    <dbReference type="NCBI Taxonomy" id="1836"/>
    <lineage>
        <taxon>Bacteria</taxon>
        <taxon>Bacillati</taxon>
        <taxon>Actinomycetota</taxon>
        <taxon>Actinomycetes</taxon>
        <taxon>Pseudonocardiales</taxon>
        <taxon>Pseudonocardiaceae</taxon>
        <taxon>Saccharopolyspora</taxon>
    </lineage>
</organism>
<dbReference type="InterPro" id="IPR043137">
    <property type="entry name" value="GGT_ssub_C"/>
</dbReference>